<dbReference type="PaxDb" id="55529-EKX43137"/>
<feature type="region of interest" description="Disordered" evidence="1">
    <location>
        <begin position="396"/>
        <end position="433"/>
    </location>
</feature>
<gene>
    <name evidence="3" type="ORF">GUITHDRAFT_140714</name>
</gene>
<dbReference type="PROSITE" id="PS50011">
    <property type="entry name" value="PROTEIN_KINASE_DOM"/>
    <property type="match status" value="1"/>
</dbReference>
<evidence type="ECO:0000313" key="5">
    <source>
        <dbReference type="Proteomes" id="UP000011087"/>
    </source>
</evidence>
<proteinExistence type="predicted"/>
<dbReference type="KEGG" id="gtt:GUITHDRAFT_140714"/>
<dbReference type="RefSeq" id="XP_005830117.1">
    <property type="nucleotide sequence ID" value="XM_005830060.1"/>
</dbReference>
<reference evidence="4" key="3">
    <citation type="submission" date="2015-06" db="UniProtKB">
        <authorList>
            <consortium name="EnsemblProtists"/>
        </authorList>
    </citation>
    <scope>IDENTIFICATION</scope>
</reference>
<reference evidence="3 5" key="1">
    <citation type="journal article" date="2012" name="Nature">
        <title>Algal genomes reveal evolutionary mosaicism and the fate of nucleomorphs.</title>
        <authorList>
            <consortium name="DOE Joint Genome Institute"/>
            <person name="Curtis B.A."/>
            <person name="Tanifuji G."/>
            <person name="Burki F."/>
            <person name="Gruber A."/>
            <person name="Irimia M."/>
            <person name="Maruyama S."/>
            <person name="Arias M.C."/>
            <person name="Ball S.G."/>
            <person name="Gile G.H."/>
            <person name="Hirakawa Y."/>
            <person name="Hopkins J.F."/>
            <person name="Kuo A."/>
            <person name="Rensing S.A."/>
            <person name="Schmutz J."/>
            <person name="Symeonidi A."/>
            <person name="Elias M."/>
            <person name="Eveleigh R.J."/>
            <person name="Herman E.K."/>
            <person name="Klute M.J."/>
            <person name="Nakayama T."/>
            <person name="Obornik M."/>
            <person name="Reyes-Prieto A."/>
            <person name="Armbrust E.V."/>
            <person name="Aves S.J."/>
            <person name="Beiko R.G."/>
            <person name="Coutinho P."/>
            <person name="Dacks J.B."/>
            <person name="Durnford D.G."/>
            <person name="Fast N.M."/>
            <person name="Green B.R."/>
            <person name="Grisdale C.J."/>
            <person name="Hempel F."/>
            <person name="Henrissat B."/>
            <person name="Hoppner M.P."/>
            <person name="Ishida K."/>
            <person name="Kim E."/>
            <person name="Koreny L."/>
            <person name="Kroth P.G."/>
            <person name="Liu Y."/>
            <person name="Malik S.B."/>
            <person name="Maier U.G."/>
            <person name="McRose D."/>
            <person name="Mock T."/>
            <person name="Neilson J.A."/>
            <person name="Onodera N.T."/>
            <person name="Poole A.M."/>
            <person name="Pritham E.J."/>
            <person name="Richards T.A."/>
            <person name="Rocap G."/>
            <person name="Roy S.W."/>
            <person name="Sarai C."/>
            <person name="Schaack S."/>
            <person name="Shirato S."/>
            <person name="Slamovits C.H."/>
            <person name="Spencer D.F."/>
            <person name="Suzuki S."/>
            <person name="Worden A.Z."/>
            <person name="Zauner S."/>
            <person name="Barry K."/>
            <person name="Bell C."/>
            <person name="Bharti A.K."/>
            <person name="Crow J.A."/>
            <person name="Grimwood J."/>
            <person name="Kramer R."/>
            <person name="Lindquist E."/>
            <person name="Lucas S."/>
            <person name="Salamov A."/>
            <person name="McFadden G.I."/>
            <person name="Lane C.E."/>
            <person name="Keeling P.J."/>
            <person name="Gray M.W."/>
            <person name="Grigoriev I.V."/>
            <person name="Archibald J.M."/>
        </authorList>
    </citation>
    <scope>NUCLEOTIDE SEQUENCE</scope>
    <source>
        <strain evidence="3 5">CCMP2712</strain>
    </source>
</reference>
<dbReference type="AlphaFoldDB" id="L1J474"/>
<evidence type="ECO:0000256" key="1">
    <source>
        <dbReference type="SAM" id="MobiDB-lite"/>
    </source>
</evidence>
<keyword evidence="5" id="KW-1185">Reference proteome</keyword>
<dbReference type="OrthoDB" id="10552038at2759"/>
<dbReference type="GO" id="GO:0004672">
    <property type="term" value="F:protein kinase activity"/>
    <property type="evidence" value="ECO:0007669"/>
    <property type="project" value="InterPro"/>
</dbReference>
<sequence>MVEAITAEALQTFMLNNFDGAGDIKETSTPPLAKGSFAYVFRSEDVAPGASGLVVRVTVAPSGRGQEFLFQKELQGLSAYLKLVNLPDTNPRTNGVISLVEEKQPLGICPIQAYYIRKIESYMAIITIMPYGKPLMDDIEEQLVAASEGVGGASRDVDSMVVGISRLAVALKYMHDNAIHWRDCKVDNIILIGGLTNIIDIHSGVCTVGYASHEQLNKLKLQARDLTDTQKVTDALENVLKEQPDHQTWVTQDVFALSIVVMEWLTYGMFTYPYNRDETSPSYAHLLLYELQVYNLLLKELSDVYDVTVLKGRLDRKIQHWSGIVQSPIDPTSQDVRDLTLWPLAVTEFKRDRRLFDMWAALAFWDHVDHQFGFIGHWIEWYFDFAGNVSPKASSGKAAEEAKESRETSHNANGNPEDDSKKSMAEWEERAKTTADPDLIKARISERKEQAEEDHAVRVVKRLTSLTRRMDSLNSSLSTFWANSPSSRSSTRSLPSVKVVYANPNKVVEVLEERRKDEAADLQLDKQTHLVEVRLRMHTSKSDSELRQSLLASLGKNTTSQEPC</sequence>
<evidence type="ECO:0000313" key="3">
    <source>
        <dbReference type="EMBL" id="EKX43137.1"/>
    </source>
</evidence>
<feature type="compositionally biased region" description="Basic and acidic residues" evidence="1">
    <location>
        <begin position="418"/>
        <end position="433"/>
    </location>
</feature>
<dbReference type="InterPro" id="IPR011009">
    <property type="entry name" value="Kinase-like_dom_sf"/>
</dbReference>
<dbReference type="EMBL" id="JH993012">
    <property type="protein sequence ID" value="EKX43137.1"/>
    <property type="molecule type" value="Genomic_DNA"/>
</dbReference>
<protein>
    <recommendedName>
        <fullName evidence="2">Protein kinase domain-containing protein</fullName>
    </recommendedName>
</protein>
<dbReference type="SUPFAM" id="SSF56112">
    <property type="entry name" value="Protein kinase-like (PK-like)"/>
    <property type="match status" value="1"/>
</dbReference>
<evidence type="ECO:0000259" key="2">
    <source>
        <dbReference type="PROSITE" id="PS50011"/>
    </source>
</evidence>
<dbReference type="Gene3D" id="1.10.510.10">
    <property type="entry name" value="Transferase(Phosphotransferase) domain 1"/>
    <property type="match status" value="1"/>
</dbReference>
<organism evidence="3">
    <name type="scientific">Guillardia theta (strain CCMP2712)</name>
    <name type="common">Cryptophyte</name>
    <dbReference type="NCBI Taxonomy" id="905079"/>
    <lineage>
        <taxon>Eukaryota</taxon>
        <taxon>Cryptophyceae</taxon>
        <taxon>Pyrenomonadales</taxon>
        <taxon>Geminigeraceae</taxon>
        <taxon>Guillardia</taxon>
    </lineage>
</organism>
<dbReference type="GeneID" id="17299818"/>
<dbReference type="Proteomes" id="UP000011087">
    <property type="component" value="Unassembled WGS sequence"/>
</dbReference>
<evidence type="ECO:0000313" key="4">
    <source>
        <dbReference type="EnsemblProtists" id="EKX43137"/>
    </source>
</evidence>
<dbReference type="HOGENOM" id="CLU_483548_0_0_1"/>
<dbReference type="EnsemblProtists" id="EKX43137">
    <property type="protein sequence ID" value="EKX43137"/>
    <property type="gene ID" value="GUITHDRAFT_140714"/>
</dbReference>
<feature type="domain" description="Protein kinase" evidence="2">
    <location>
        <begin position="26"/>
        <end position="373"/>
    </location>
</feature>
<name>L1J474_GUITC</name>
<dbReference type="GO" id="GO:0005524">
    <property type="term" value="F:ATP binding"/>
    <property type="evidence" value="ECO:0007669"/>
    <property type="project" value="InterPro"/>
</dbReference>
<reference evidence="5" key="2">
    <citation type="submission" date="2012-11" db="EMBL/GenBank/DDBJ databases">
        <authorList>
            <person name="Kuo A."/>
            <person name="Curtis B.A."/>
            <person name="Tanifuji G."/>
            <person name="Burki F."/>
            <person name="Gruber A."/>
            <person name="Irimia M."/>
            <person name="Maruyama S."/>
            <person name="Arias M.C."/>
            <person name="Ball S.G."/>
            <person name="Gile G.H."/>
            <person name="Hirakawa Y."/>
            <person name="Hopkins J.F."/>
            <person name="Rensing S.A."/>
            <person name="Schmutz J."/>
            <person name="Symeonidi A."/>
            <person name="Elias M."/>
            <person name="Eveleigh R.J."/>
            <person name="Herman E.K."/>
            <person name="Klute M.J."/>
            <person name="Nakayama T."/>
            <person name="Obornik M."/>
            <person name="Reyes-Prieto A."/>
            <person name="Armbrust E.V."/>
            <person name="Aves S.J."/>
            <person name="Beiko R.G."/>
            <person name="Coutinho P."/>
            <person name="Dacks J.B."/>
            <person name="Durnford D.G."/>
            <person name="Fast N.M."/>
            <person name="Green B.R."/>
            <person name="Grisdale C."/>
            <person name="Hempe F."/>
            <person name="Henrissat B."/>
            <person name="Hoppner M.P."/>
            <person name="Ishida K.-I."/>
            <person name="Kim E."/>
            <person name="Koreny L."/>
            <person name="Kroth P.G."/>
            <person name="Liu Y."/>
            <person name="Malik S.-B."/>
            <person name="Maier U.G."/>
            <person name="McRose D."/>
            <person name="Mock T."/>
            <person name="Neilson J.A."/>
            <person name="Onodera N.T."/>
            <person name="Poole A.M."/>
            <person name="Pritham E.J."/>
            <person name="Richards T.A."/>
            <person name="Rocap G."/>
            <person name="Roy S.W."/>
            <person name="Sarai C."/>
            <person name="Schaack S."/>
            <person name="Shirato S."/>
            <person name="Slamovits C.H."/>
            <person name="Spencer D.F."/>
            <person name="Suzuki S."/>
            <person name="Worden A.Z."/>
            <person name="Zauner S."/>
            <person name="Barry K."/>
            <person name="Bell C."/>
            <person name="Bharti A.K."/>
            <person name="Crow J.A."/>
            <person name="Grimwood J."/>
            <person name="Kramer R."/>
            <person name="Lindquist E."/>
            <person name="Lucas S."/>
            <person name="Salamov A."/>
            <person name="McFadden G.I."/>
            <person name="Lane C.E."/>
            <person name="Keeling P.J."/>
            <person name="Gray M.W."/>
            <person name="Grigoriev I.V."/>
            <person name="Archibald J.M."/>
        </authorList>
    </citation>
    <scope>NUCLEOTIDE SEQUENCE</scope>
    <source>
        <strain evidence="5">CCMP2712</strain>
    </source>
</reference>
<dbReference type="InterPro" id="IPR000719">
    <property type="entry name" value="Prot_kinase_dom"/>
</dbReference>
<feature type="compositionally biased region" description="Basic and acidic residues" evidence="1">
    <location>
        <begin position="398"/>
        <end position="409"/>
    </location>
</feature>
<accession>L1J474</accession>